<reference evidence="3 4" key="1">
    <citation type="submission" date="2024-02" db="EMBL/GenBank/DDBJ databases">
        <title>Chromosome-scale genome assembly of the rough periwinkle Littorina saxatilis.</title>
        <authorList>
            <person name="De Jode A."/>
            <person name="Faria R."/>
            <person name="Formenti G."/>
            <person name="Sims Y."/>
            <person name="Smith T.P."/>
            <person name="Tracey A."/>
            <person name="Wood J.M.D."/>
            <person name="Zagrodzka Z.B."/>
            <person name="Johannesson K."/>
            <person name="Butlin R.K."/>
            <person name="Leder E.H."/>
        </authorList>
    </citation>
    <scope>NUCLEOTIDE SEQUENCE [LARGE SCALE GENOMIC DNA]</scope>
    <source>
        <strain evidence="3">Snail1</strain>
        <tissue evidence="3">Muscle</tissue>
    </source>
</reference>
<dbReference type="PROSITE" id="PS00332">
    <property type="entry name" value="SOD_CU_ZN_2"/>
    <property type="match status" value="1"/>
</dbReference>
<keyword evidence="1" id="KW-0479">Metal-binding</keyword>
<dbReference type="PRINTS" id="PR00068">
    <property type="entry name" value="CUZNDISMTASE"/>
</dbReference>
<evidence type="ECO:0000313" key="3">
    <source>
        <dbReference type="EMBL" id="KAK7100247.1"/>
    </source>
</evidence>
<keyword evidence="1" id="KW-0862">Zinc</keyword>
<organism evidence="3 4">
    <name type="scientific">Littorina saxatilis</name>
    <dbReference type="NCBI Taxonomy" id="31220"/>
    <lineage>
        <taxon>Eukaryota</taxon>
        <taxon>Metazoa</taxon>
        <taxon>Spiralia</taxon>
        <taxon>Lophotrochozoa</taxon>
        <taxon>Mollusca</taxon>
        <taxon>Gastropoda</taxon>
        <taxon>Caenogastropoda</taxon>
        <taxon>Littorinimorpha</taxon>
        <taxon>Littorinoidea</taxon>
        <taxon>Littorinidae</taxon>
        <taxon>Littorina</taxon>
    </lineage>
</organism>
<dbReference type="SUPFAM" id="SSF49329">
    <property type="entry name" value="Cu,Zn superoxide dismutase-like"/>
    <property type="match status" value="1"/>
</dbReference>
<protein>
    <recommendedName>
        <fullName evidence="1">Superoxide dismutase [Cu-Zn]</fullName>
        <ecNumber evidence="1">1.15.1.1</ecNumber>
    </recommendedName>
</protein>
<dbReference type="GO" id="GO:0005507">
    <property type="term" value="F:copper ion binding"/>
    <property type="evidence" value="ECO:0007669"/>
    <property type="project" value="InterPro"/>
</dbReference>
<dbReference type="PROSITE" id="PS00087">
    <property type="entry name" value="SOD_CU_ZN_1"/>
    <property type="match status" value="1"/>
</dbReference>
<keyword evidence="1" id="KW-0560">Oxidoreductase</keyword>
<evidence type="ECO:0000313" key="4">
    <source>
        <dbReference type="Proteomes" id="UP001374579"/>
    </source>
</evidence>
<dbReference type="GO" id="GO:0004784">
    <property type="term" value="F:superoxide dismutase activity"/>
    <property type="evidence" value="ECO:0007669"/>
    <property type="project" value="UniProtKB-EC"/>
</dbReference>
<comment type="cofactor">
    <cofactor evidence="1">
        <name>Cu cation</name>
        <dbReference type="ChEBI" id="CHEBI:23378"/>
    </cofactor>
    <text evidence="1">Binds 1 copper ion per subunit.</text>
</comment>
<dbReference type="EMBL" id="JBAMIC010000011">
    <property type="protein sequence ID" value="KAK7100247.1"/>
    <property type="molecule type" value="Genomic_DNA"/>
</dbReference>
<comment type="function">
    <text evidence="1">Destroys radicals which are normally produced within the cells and which are toxic to biological systems.</text>
</comment>
<evidence type="ECO:0000256" key="1">
    <source>
        <dbReference type="RuleBase" id="RU000393"/>
    </source>
</evidence>
<gene>
    <name evidence="3" type="ORF">V1264_023232</name>
</gene>
<proteinExistence type="inferred from homology"/>
<dbReference type="Gene3D" id="2.60.40.200">
    <property type="entry name" value="Superoxide dismutase, copper/zinc binding domain"/>
    <property type="match status" value="1"/>
</dbReference>
<dbReference type="CDD" id="cd00305">
    <property type="entry name" value="Cu-Zn_Superoxide_Dismutase"/>
    <property type="match status" value="1"/>
</dbReference>
<dbReference type="EC" id="1.15.1.1" evidence="1"/>
<dbReference type="Proteomes" id="UP001374579">
    <property type="component" value="Unassembled WGS sequence"/>
</dbReference>
<dbReference type="InterPro" id="IPR024134">
    <property type="entry name" value="SOD_Cu/Zn_/chaperone"/>
</dbReference>
<accession>A0AAN9G9U7</accession>
<keyword evidence="4" id="KW-1185">Reference proteome</keyword>
<comment type="cofactor">
    <cofactor evidence="1">
        <name>Zn(2+)</name>
        <dbReference type="ChEBI" id="CHEBI:29105"/>
    </cofactor>
    <text evidence="1">Binds 1 zinc ion per subunit.</text>
</comment>
<feature type="domain" description="Superoxide dismutase copper/zinc binding" evidence="2">
    <location>
        <begin position="25"/>
        <end position="168"/>
    </location>
</feature>
<dbReference type="InterPro" id="IPR018152">
    <property type="entry name" value="SOD_Cu/Zn_BS"/>
</dbReference>
<dbReference type="Pfam" id="PF00080">
    <property type="entry name" value="Sod_Cu"/>
    <property type="match status" value="1"/>
</dbReference>
<comment type="similarity">
    <text evidence="1">Belongs to the Cu-Zn superoxide dismutase family.</text>
</comment>
<dbReference type="InterPro" id="IPR036423">
    <property type="entry name" value="SOD-like_Cu/Zn_dom_sf"/>
</dbReference>
<dbReference type="InterPro" id="IPR001424">
    <property type="entry name" value="SOD_Cu_Zn_dom"/>
</dbReference>
<name>A0AAN9G9U7_9CAEN</name>
<keyword evidence="1" id="KW-0186">Copper</keyword>
<evidence type="ECO:0000259" key="2">
    <source>
        <dbReference type="Pfam" id="PF00080"/>
    </source>
</evidence>
<sequence length="185" mass="19875">MLGFRCLLHAMCSMVPDPNAPYNITGTVDLVQAVTSLNYPLGLLEVRVQLEGFPSDDRVIDHGMHVHVYGDISTGCSSAGGHFNPLKSVHGARTSPVRHVGDFGNIREDGQGRVNTMFKDKMASLVGDYSIMGRTLIVHESMDDLGLGGNEESLKTGNSGTRVACCVIAYAPATNWQGIQNLSIL</sequence>
<comment type="catalytic activity">
    <reaction evidence="1">
        <text>2 superoxide + 2 H(+) = H2O2 + O2</text>
        <dbReference type="Rhea" id="RHEA:20696"/>
        <dbReference type="ChEBI" id="CHEBI:15378"/>
        <dbReference type="ChEBI" id="CHEBI:15379"/>
        <dbReference type="ChEBI" id="CHEBI:16240"/>
        <dbReference type="ChEBI" id="CHEBI:18421"/>
        <dbReference type="EC" id="1.15.1.1"/>
    </reaction>
</comment>
<dbReference type="PANTHER" id="PTHR10003">
    <property type="entry name" value="SUPEROXIDE DISMUTASE CU-ZN -RELATED"/>
    <property type="match status" value="1"/>
</dbReference>
<dbReference type="AlphaFoldDB" id="A0AAN9G9U7"/>
<comment type="caution">
    <text evidence="3">The sequence shown here is derived from an EMBL/GenBank/DDBJ whole genome shotgun (WGS) entry which is preliminary data.</text>
</comment>